<dbReference type="PANTHER" id="PTHR31157">
    <property type="entry name" value="SCP DOMAIN-CONTAINING PROTEIN"/>
    <property type="match status" value="1"/>
</dbReference>
<dbReference type="Gene3D" id="3.40.33.10">
    <property type="entry name" value="CAP"/>
    <property type="match status" value="1"/>
</dbReference>
<gene>
    <name evidence="3" type="ORF">ACFPYL_22385</name>
</gene>
<dbReference type="PANTHER" id="PTHR31157:SF1">
    <property type="entry name" value="SCP DOMAIN-CONTAINING PROTEIN"/>
    <property type="match status" value="1"/>
</dbReference>
<dbReference type="Proteomes" id="UP001596135">
    <property type="component" value="Unassembled WGS sequence"/>
</dbReference>
<dbReference type="RefSeq" id="WP_379159785.1">
    <property type="nucleotide sequence ID" value="NZ_JBHSRJ010000009.1"/>
</dbReference>
<name>A0ABW1LRT3_9ACTN</name>
<feature type="signal peptide" evidence="1">
    <location>
        <begin position="1"/>
        <end position="28"/>
    </location>
</feature>
<comment type="caution">
    <text evidence="3">The sequence shown here is derived from an EMBL/GenBank/DDBJ whole genome shotgun (WGS) entry which is preliminary data.</text>
</comment>
<dbReference type="InterPro" id="IPR014044">
    <property type="entry name" value="CAP_dom"/>
</dbReference>
<dbReference type="InterPro" id="IPR035940">
    <property type="entry name" value="CAP_sf"/>
</dbReference>
<evidence type="ECO:0000256" key="1">
    <source>
        <dbReference type="SAM" id="SignalP"/>
    </source>
</evidence>
<evidence type="ECO:0000259" key="2">
    <source>
        <dbReference type="Pfam" id="PF00188"/>
    </source>
</evidence>
<proteinExistence type="predicted"/>
<accession>A0ABW1LRT3</accession>
<organism evidence="3 4">
    <name type="scientific">Nocardioides hankookensis</name>
    <dbReference type="NCBI Taxonomy" id="443157"/>
    <lineage>
        <taxon>Bacteria</taxon>
        <taxon>Bacillati</taxon>
        <taxon>Actinomycetota</taxon>
        <taxon>Actinomycetes</taxon>
        <taxon>Propionibacteriales</taxon>
        <taxon>Nocardioidaceae</taxon>
        <taxon>Nocardioides</taxon>
    </lineage>
</organism>
<feature type="chain" id="PRO_5045496685" evidence="1">
    <location>
        <begin position="29"/>
        <end position="153"/>
    </location>
</feature>
<dbReference type="SUPFAM" id="SSF55797">
    <property type="entry name" value="PR-1-like"/>
    <property type="match status" value="1"/>
</dbReference>
<protein>
    <submittedName>
        <fullName evidence="3">CAP domain-containing protein</fullName>
    </submittedName>
</protein>
<feature type="domain" description="SCP" evidence="2">
    <location>
        <begin position="41"/>
        <end position="146"/>
    </location>
</feature>
<reference evidence="4" key="1">
    <citation type="journal article" date="2019" name="Int. J. Syst. Evol. Microbiol.">
        <title>The Global Catalogue of Microorganisms (GCM) 10K type strain sequencing project: providing services to taxonomists for standard genome sequencing and annotation.</title>
        <authorList>
            <consortium name="The Broad Institute Genomics Platform"/>
            <consortium name="The Broad Institute Genome Sequencing Center for Infectious Disease"/>
            <person name="Wu L."/>
            <person name="Ma J."/>
        </authorList>
    </citation>
    <scope>NUCLEOTIDE SEQUENCE [LARGE SCALE GENOMIC DNA]</scope>
    <source>
        <strain evidence="4">CCUG 54522</strain>
    </source>
</reference>
<keyword evidence="4" id="KW-1185">Reference proteome</keyword>
<sequence length="153" mass="17098">MSSEPRRTLAAFVAAALAVLLLSSPVQAATPAERYADAAFAATNQQRAGHDRVRLREGACLTGFAERWARHMARTGRLVHQDLQPIARRCGLRMAGENIAYGYSSGRSVVNRGWMHSEGHRENILRPSYRLMGIGAARDRHGRWWTSQVFGRR</sequence>
<dbReference type="Pfam" id="PF00188">
    <property type="entry name" value="CAP"/>
    <property type="match status" value="1"/>
</dbReference>
<evidence type="ECO:0000313" key="3">
    <source>
        <dbReference type="EMBL" id="MFC6045847.1"/>
    </source>
</evidence>
<evidence type="ECO:0000313" key="4">
    <source>
        <dbReference type="Proteomes" id="UP001596135"/>
    </source>
</evidence>
<keyword evidence="1" id="KW-0732">Signal</keyword>
<dbReference type="EMBL" id="JBHSRJ010000009">
    <property type="protein sequence ID" value="MFC6045847.1"/>
    <property type="molecule type" value="Genomic_DNA"/>
</dbReference>
<dbReference type="CDD" id="cd05379">
    <property type="entry name" value="CAP_bacterial"/>
    <property type="match status" value="1"/>
</dbReference>